<gene>
    <name evidence="1" type="ORF">WMY93_010215</name>
</gene>
<sequence length="125" mass="14121">MGPEGGRGEREGSERASRSVPVLSLLTRAPGVHRRERSGRFLHAQHLLKVIYAHWNGKCVGGWVWVCGLRRMEDVFKASEHPGLRGLRMEESRVKAFLMEVCKAESPHGGLFNHHQLFTLTSDLH</sequence>
<evidence type="ECO:0000313" key="1">
    <source>
        <dbReference type="EMBL" id="KAK7918931.1"/>
    </source>
</evidence>
<comment type="caution">
    <text evidence="1">The sequence shown here is derived from an EMBL/GenBank/DDBJ whole genome shotgun (WGS) entry which is preliminary data.</text>
</comment>
<reference evidence="2" key="1">
    <citation type="submission" date="2024-04" db="EMBL/GenBank/DDBJ databases">
        <title>Salinicola lusitanus LLJ914,a marine bacterium isolated from the Okinawa Trough.</title>
        <authorList>
            <person name="Li J."/>
        </authorList>
    </citation>
    <scope>NUCLEOTIDE SEQUENCE [LARGE SCALE GENOMIC DNA]</scope>
</reference>
<dbReference type="EMBL" id="JBBPFD010000007">
    <property type="protein sequence ID" value="KAK7918931.1"/>
    <property type="molecule type" value="Genomic_DNA"/>
</dbReference>
<accession>A0AAW0PCG0</accession>
<keyword evidence="2" id="KW-1185">Reference proteome</keyword>
<dbReference type="AlphaFoldDB" id="A0AAW0PCG0"/>
<dbReference type="Proteomes" id="UP001460270">
    <property type="component" value="Unassembled WGS sequence"/>
</dbReference>
<proteinExistence type="predicted"/>
<name>A0AAW0PCG0_9GOBI</name>
<protein>
    <submittedName>
        <fullName evidence="1">Uncharacterized protein</fullName>
    </submittedName>
</protein>
<organism evidence="1 2">
    <name type="scientific">Mugilogobius chulae</name>
    <name type="common">yellowstripe goby</name>
    <dbReference type="NCBI Taxonomy" id="88201"/>
    <lineage>
        <taxon>Eukaryota</taxon>
        <taxon>Metazoa</taxon>
        <taxon>Chordata</taxon>
        <taxon>Craniata</taxon>
        <taxon>Vertebrata</taxon>
        <taxon>Euteleostomi</taxon>
        <taxon>Actinopterygii</taxon>
        <taxon>Neopterygii</taxon>
        <taxon>Teleostei</taxon>
        <taxon>Neoteleostei</taxon>
        <taxon>Acanthomorphata</taxon>
        <taxon>Gobiaria</taxon>
        <taxon>Gobiiformes</taxon>
        <taxon>Gobioidei</taxon>
        <taxon>Gobiidae</taxon>
        <taxon>Gobionellinae</taxon>
        <taxon>Mugilogobius</taxon>
    </lineage>
</organism>
<evidence type="ECO:0000313" key="2">
    <source>
        <dbReference type="Proteomes" id="UP001460270"/>
    </source>
</evidence>